<reference evidence="25 26" key="1">
    <citation type="submission" date="2013-12" db="EMBL/GenBank/DDBJ databases">
        <title>Ecological redundancy of diverse viral populations within a natural community.</title>
        <authorList>
            <person name="Gregory A.C."/>
            <person name="LaButti K."/>
            <person name="Copeland A."/>
            <person name="Woyke T."/>
            <person name="Sullivan M.B."/>
        </authorList>
    </citation>
    <scope>NUCLEOTIDE SEQUENCE [LARGE SCALE GENOMIC DNA]</scope>
    <source>
        <strain evidence="18">Syn7803C101</strain>
        <strain evidence="19">Syn7803C104</strain>
        <strain evidence="20">Syn7803C107</strain>
        <strain evidence="21">Syn7803C26</strain>
        <strain evidence="22">Syn7803C31</strain>
        <strain evidence="23">Syn7803C33</strain>
        <strain evidence="24">Syn7803C38</strain>
        <strain evidence="1">Syn7803C42</strain>
        <strain evidence="2">Syn7803C47</strain>
        <strain evidence="3">Syn7803C53</strain>
        <strain evidence="4">Syn7803C59</strain>
        <strain evidence="5">Syn7803C60</strain>
        <strain evidence="6">Syn7803C86</strain>
        <strain evidence="7">Syn7803C99</strain>
        <strain evidence="14">Syn7803US1</strain>
        <strain evidence="8">Syn7803US101</strain>
        <strain evidence="9">Syn7803US102</strain>
        <strain evidence="10">Syn7803US112</strain>
        <strain evidence="11">Syn7803US117</strain>
        <strain evidence="12">Syn7803US123</strain>
        <strain evidence="13">Syn7803US19</strain>
        <strain evidence="15">Syn7803US60</strain>
        <strain evidence="16">Syn7803US62</strain>
        <strain evidence="17">Syn7803US79</strain>
    </source>
</reference>
<sequence>MSKKSFKNKHQQQWEWEETPETKAAIAALHEGIRLRNLKEQDDKLNYDTNSK</sequence>
<dbReference type="EMBL" id="KJ019084">
    <property type="protein sequence ID" value="AIX27175.1"/>
    <property type="molecule type" value="Genomic_DNA"/>
</dbReference>
<dbReference type="Proteomes" id="UP000185401">
    <property type="component" value="Segment"/>
</dbReference>
<proteinExistence type="predicted"/>
<dbReference type="Proteomes" id="UP000185398">
    <property type="component" value="Segment"/>
</dbReference>
<dbReference type="Proteomes" id="UP000185405">
    <property type="component" value="Segment"/>
</dbReference>
<evidence type="ECO:0000313" key="13">
    <source>
        <dbReference type="EMBL" id="AIX27953.1"/>
    </source>
</evidence>
<evidence type="ECO:0000313" key="26">
    <source>
        <dbReference type="Proteomes" id="UP000185387"/>
    </source>
</evidence>
<dbReference type="Proteomes" id="UP000185397">
    <property type="component" value="Segment"/>
</dbReference>
<dbReference type="Proteomes" id="UP000185396">
    <property type="component" value="Segment"/>
</dbReference>
<evidence type="ECO:0000313" key="21">
    <source>
        <dbReference type="EMBL" id="AIX44236.1"/>
    </source>
</evidence>
<evidence type="ECO:0000313" key="12">
    <source>
        <dbReference type="EMBL" id="AIX27175.1"/>
    </source>
</evidence>
<dbReference type="EMBL" id="KJ019038">
    <property type="protein sequence ID" value="AIX16831.1"/>
    <property type="molecule type" value="Genomic_DNA"/>
</dbReference>
<name>A0A0E3EN56_9CAUD</name>
<dbReference type="Proteomes" id="UP000185388">
    <property type="component" value="Segment"/>
</dbReference>
<dbReference type="Proteomes" id="UP000185409">
    <property type="component" value="Segment"/>
</dbReference>
<evidence type="ECO:0000313" key="9">
    <source>
        <dbReference type="EMBL" id="AIX23709.1"/>
    </source>
</evidence>
<dbReference type="EMBL" id="KJ019039">
    <property type="protein sequence ID" value="AIX17040.1"/>
    <property type="molecule type" value="Genomic_DNA"/>
</dbReference>
<evidence type="ECO:0000313" key="22">
    <source>
        <dbReference type="EMBL" id="AIX45157.1"/>
    </source>
</evidence>
<evidence type="ECO:0000313" key="25">
    <source>
        <dbReference type="Proteomes" id="UP000033004"/>
    </source>
</evidence>
<dbReference type="EMBL" id="KJ019122">
    <property type="protein sequence ID" value="AIX36660.1"/>
    <property type="molecule type" value="Genomic_DNA"/>
</dbReference>
<dbReference type="EMBL" id="KJ019065">
    <property type="protein sequence ID" value="AIX23007.1"/>
    <property type="molecule type" value="Genomic_DNA"/>
</dbReference>
<evidence type="ECO:0000313" key="23">
    <source>
        <dbReference type="EMBL" id="AIX45367.1"/>
    </source>
</evidence>
<dbReference type="EMBL" id="KJ019163">
    <property type="protein sequence ID" value="AIX46516.1"/>
    <property type="molecule type" value="Genomic_DNA"/>
</dbReference>
<dbReference type="EMBL" id="KJ019067">
    <property type="protein sequence ID" value="AIX23503.1"/>
    <property type="molecule type" value="Genomic_DNA"/>
</dbReference>
<evidence type="ECO:0000313" key="27">
    <source>
        <dbReference type="Proteomes" id="UP000185396"/>
    </source>
</evidence>
<dbReference type="EMBL" id="KJ019081">
    <property type="protein sequence ID" value="AIX26539.1"/>
    <property type="molecule type" value="Genomic_DNA"/>
</dbReference>
<organism evidence="1 27">
    <name type="scientific">Synechococcus phage ACG-2014a</name>
    <dbReference type="NCBI Taxonomy" id="1493507"/>
    <lineage>
        <taxon>Viruses</taxon>
        <taxon>Duplodnaviria</taxon>
        <taxon>Heunggongvirae</taxon>
        <taxon>Uroviricota</taxon>
        <taxon>Caudoviricetes</taxon>
        <taxon>Pantevenvirales</taxon>
        <taxon>Kyanoviridae</taxon>
        <taxon>Acionnavirus</taxon>
        <taxon>Acionnavirus monteraybay</taxon>
    </lineage>
</organism>
<dbReference type="EMBL" id="KJ019055">
    <property type="protein sequence ID" value="AIX20704.1"/>
    <property type="molecule type" value="Genomic_DNA"/>
</dbReference>
<dbReference type="EMBL" id="KJ019157">
    <property type="protein sequence ID" value="AIX45157.1"/>
    <property type="molecule type" value="Genomic_DNA"/>
</dbReference>
<dbReference type="Proteomes" id="UP000185406">
    <property type="component" value="Segment"/>
</dbReference>
<dbReference type="EMBL" id="KJ019137">
    <property type="protein sequence ID" value="AIX39969.1"/>
    <property type="molecule type" value="Genomic_DNA"/>
</dbReference>
<evidence type="ECO:0000313" key="24">
    <source>
        <dbReference type="EMBL" id="AIX46516.1"/>
    </source>
</evidence>
<evidence type="ECO:0000313" key="14">
    <source>
        <dbReference type="EMBL" id="AIX28160.1"/>
    </source>
</evidence>
<accession>A0A0E3EN56</accession>
<dbReference type="EMBL" id="KJ019030">
    <property type="protein sequence ID" value="AIX15073.1"/>
    <property type="molecule type" value="Genomic_DNA"/>
</dbReference>
<dbReference type="EMBL" id="KJ019153">
    <property type="protein sequence ID" value="AIX44236.1"/>
    <property type="molecule type" value="Genomic_DNA"/>
</dbReference>
<evidence type="ECO:0000313" key="17">
    <source>
        <dbReference type="EMBL" id="AIX36660.1"/>
    </source>
</evidence>
<dbReference type="Proteomes" id="UP000185400">
    <property type="component" value="Segment"/>
</dbReference>
<dbReference type="Proteomes" id="UP000185387">
    <property type="component" value="Segment"/>
</dbReference>
<evidence type="ECO:0000313" key="8">
    <source>
        <dbReference type="EMBL" id="AIX23503.1"/>
    </source>
</evidence>
<evidence type="ECO:0000313" key="5">
    <source>
        <dbReference type="EMBL" id="AIX17040.1"/>
    </source>
</evidence>
<gene>
    <name evidence="18" type="ORF">Syn7803C101_24</name>
    <name evidence="19" type="ORF">Syn7803C104_25</name>
    <name evidence="20" type="ORF">Syn7803C107_24</name>
    <name evidence="21" type="ORF">Syn7803C26_24</name>
    <name evidence="22" type="ORF">Syn7803C31_25</name>
    <name evidence="23" type="ORF">Syn7803C33_24</name>
    <name evidence="24" type="ORF">Syn7803C38_24</name>
    <name evidence="1" type="ORF">Syn7803C42_24</name>
    <name evidence="2" type="ORF">Syn7803C47_24</name>
    <name evidence="3" type="ORF">Syn7803C53_24</name>
    <name evidence="4" type="ORF">Syn7803C59_24</name>
    <name evidence="5" type="ORF">Syn7803C60_24</name>
    <name evidence="6" type="ORF">Syn7803C86_24</name>
    <name evidence="7" type="ORF">Syn7803C99_24</name>
    <name evidence="8" type="ORF">Syn7803US101_24</name>
    <name evidence="9" type="ORF">Syn7803US102_24</name>
    <name evidence="10" type="ORF">Syn7803US112_24</name>
    <name evidence="11" type="ORF">Syn7803US117_24</name>
    <name evidence="12" type="ORF">Syn7803US123_24</name>
    <name evidence="13" type="ORF">Syn7803US19_24</name>
    <name evidence="14" type="ORF">Syn7803US1_24</name>
    <name evidence="15" type="ORF">Syn7803US60_24</name>
    <name evidence="16" type="ORF">Syn7803US62_23</name>
    <name evidence="17" type="ORF">Syn7803US79_24</name>
</gene>
<evidence type="ECO:0000313" key="19">
    <source>
        <dbReference type="EMBL" id="AIX39969.1"/>
    </source>
</evidence>
<dbReference type="Proteomes" id="UP000185404">
    <property type="component" value="Segment"/>
</dbReference>
<evidence type="ECO:0000313" key="1">
    <source>
        <dbReference type="EMBL" id="AIX14209.1"/>
    </source>
</evidence>
<dbReference type="Proteomes" id="UP000185395">
    <property type="component" value="Segment"/>
</dbReference>
<dbReference type="EMBL" id="KJ019114">
    <property type="protein sequence ID" value="AIX34942.1"/>
    <property type="molecule type" value="Genomic_DNA"/>
</dbReference>
<dbReference type="Proteomes" id="UP000185391">
    <property type="component" value="Segment"/>
</dbReference>
<evidence type="ECO:0000313" key="6">
    <source>
        <dbReference type="EMBL" id="AIX20704.1"/>
    </source>
</evidence>
<dbReference type="Proteomes" id="UP000185402">
    <property type="component" value="Segment"/>
</dbReference>
<protein>
    <submittedName>
        <fullName evidence="1">Uncharacterized protein</fullName>
    </submittedName>
</protein>
<evidence type="ECO:0000313" key="16">
    <source>
        <dbReference type="EMBL" id="AIX35364.1"/>
    </source>
</evidence>
<evidence type="ECO:0000313" key="20">
    <source>
        <dbReference type="EMBL" id="AIX40178.1"/>
    </source>
</evidence>
<dbReference type="Proteomes" id="UP000185407">
    <property type="component" value="Segment"/>
</dbReference>
<dbReference type="EMBL" id="KJ019026">
    <property type="protein sequence ID" value="AIX14209.1"/>
    <property type="molecule type" value="Genomic_DNA"/>
</dbReference>
<dbReference type="EMBL" id="KJ019116">
    <property type="protein sequence ID" value="AIX35364.1"/>
    <property type="molecule type" value="Genomic_DNA"/>
</dbReference>
<evidence type="ECO:0000313" key="10">
    <source>
        <dbReference type="EMBL" id="AIX25456.1"/>
    </source>
</evidence>
<dbReference type="EMBL" id="KJ019076">
    <property type="protein sequence ID" value="AIX25456.1"/>
    <property type="molecule type" value="Genomic_DNA"/>
</dbReference>
<evidence type="ECO:0000313" key="11">
    <source>
        <dbReference type="EMBL" id="AIX26539.1"/>
    </source>
</evidence>
<dbReference type="EMBL" id="KJ019068">
    <property type="protein sequence ID" value="AIX23709.1"/>
    <property type="molecule type" value="Genomic_DNA"/>
</dbReference>
<dbReference type="Proteomes" id="UP000033004">
    <property type="component" value="Segment"/>
</dbReference>
<evidence type="ECO:0000313" key="7">
    <source>
        <dbReference type="EMBL" id="AIX23007.1"/>
    </source>
</evidence>
<dbReference type="Proteomes" id="UP000185389">
    <property type="component" value="Segment"/>
</dbReference>
<dbReference type="EMBL" id="KJ019138">
    <property type="protein sequence ID" value="AIX40178.1"/>
    <property type="molecule type" value="Genomic_DNA"/>
</dbReference>
<dbReference type="EMBL" id="KJ019087">
    <property type="protein sequence ID" value="AIX27953.1"/>
    <property type="molecule type" value="Genomic_DNA"/>
</dbReference>
<dbReference type="Proteomes" id="UP000185408">
    <property type="component" value="Segment"/>
</dbReference>
<evidence type="ECO:0000313" key="2">
    <source>
        <dbReference type="EMBL" id="AIX15073.1"/>
    </source>
</evidence>
<dbReference type="Proteomes" id="UP000185390">
    <property type="component" value="Segment"/>
</dbReference>
<evidence type="ECO:0000313" key="4">
    <source>
        <dbReference type="EMBL" id="AIX16831.1"/>
    </source>
</evidence>
<dbReference type="Proteomes" id="UP000185399">
    <property type="component" value="Segment"/>
</dbReference>
<dbReference type="Proteomes" id="UP000185392">
    <property type="component" value="Segment"/>
</dbReference>
<dbReference type="Proteomes" id="UP000185393">
    <property type="component" value="Segment"/>
</dbReference>
<dbReference type="EMBL" id="KJ019033">
    <property type="protein sequence ID" value="AIX15721.1"/>
    <property type="molecule type" value="Genomic_DNA"/>
</dbReference>
<dbReference type="EMBL" id="KJ019135">
    <property type="protein sequence ID" value="AIX39542.1"/>
    <property type="molecule type" value="Genomic_DNA"/>
</dbReference>
<dbReference type="Proteomes" id="UP000185403">
    <property type="component" value="Segment"/>
</dbReference>
<evidence type="ECO:0000313" key="18">
    <source>
        <dbReference type="EMBL" id="AIX39542.1"/>
    </source>
</evidence>
<dbReference type="EMBL" id="KJ019088">
    <property type="protein sequence ID" value="AIX28160.1"/>
    <property type="molecule type" value="Genomic_DNA"/>
</dbReference>
<dbReference type="Proteomes" id="UP000185394">
    <property type="component" value="Segment"/>
</dbReference>
<evidence type="ECO:0000313" key="3">
    <source>
        <dbReference type="EMBL" id="AIX15721.1"/>
    </source>
</evidence>
<evidence type="ECO:0000313" key="15">
    <source>
        <dbReference type="EMBL" id="AIX34942.1"/>
    </source>
</evidence>
<dbReference type="EMBL" id="KJ019158">
    <property type="protein sequence ID" value="AIX45367.1"/>
    <property type="molecule type" value="Genomic_DNA"/>
</dbReference>